<protein>
    <submittedName>
        <fullName evidence="2">Tetratricopeptide (TPR) repeat protein</fullName>
    </submittedName>
</protein>
<name>A0A7W7VF50_9PSEU</name>
<dbReference type="AlphaFoldDB" id="A0A7W7VF50"/>
<comment type="caution">
    <text evidence="2">The sequence shown here is derived from an EMBL/GenBank/DDBJ whole genome shotgun (WGS) entry which is preliminary data.</text>
</comment>
<evidence type="ECO:0000313" key="3">
    <source>
        <dbReference type="Proteomes" id="UP000520767"/>
    </source>
</evidence>
<sequence length="523" mass="56308">MTEIEDDPDLVGLRGATRYGPRWRPVGLRLNAAGRAFEAGDLDQAVAITEEVLHATRDCGDDGEALDVRARALGNRASMAEARGDLDGALRYSEESLAACVDAIRLTGNLYGSTDVRSSTLVNRAQTLQALGRAEEALRDLDEVAAAGVAAPANAALLPFVLHNTRGAALMALERYTEAETEIRLALDIAMTADPRLAGHAYASLAAIAAHTGDEHSATEHLHVARDLRELWGSAADRAYLELNLGRLAARAGLLDDAEERLRRAEAEYERAGRPTDVAECRMSRAMIALRQHRFTEATTMVDETIAALERAGVVPALIESHLVRAQVTYVVTGDLGATEDVFLRARALAAGAGAWHQTARIDVLRAQLVADAAPLSDEPATLYQMALPLAVIAALGTDGFRHRYEPGAMRERWVRHVAMPALSLALRLAAEIGAGDLVFQLVEYISASVSLEAELTAYPSQEVRDEPALPAFTAPDLSTRLALPPRPRLLPGDEQTALDALLDTAEAEYHLPLRSAEVVPTW</sequence>
<dbReference type="SUPFAM" id="SSF48452">
    <property type="entry name" value="TPR-like"/>
    <property type="match status" value="2"/>
</dbReference>
<keyword evidence="3" id="KW-1185">Reference proteome</keyword>
<dbReference type="EMBL" id="JACHJQ010000004">
    <property type="protein sequence ID" value="MBB4907963.1"/>
    <property type="molecule type" value="Genomic_DNA"/>
</dbReference>
<evidence type="ECO:0000313" key="2">
    <source>
        <dbReference type="EMBL" id="MBB4907963.1"/>
    </source>
</evidence>
<feature type="coiled-coil region" evidence="1">
    <location>
        <begin position="248"/>
        <end position="275"/>
    </location>
</feature>
<evidence type="ECO:0000256" key="1">
    <source>
        <dbReference type="SAM" id="Coils"/>
    </source>
</evidence>
<dbReference type="Gene3D" id="1.25.40.10">
    <property type="entry name" value="Tetratricopeptide repeat domain"/>
    <property type="match status" value="2"/>
</dbReference>
<gene>
    <name evidence="2" type="ORF">FHR82_004205</name>
</gene>
<proteinExistence type="predicted"/>
<organism evidence="2 3">
    <name type="scientific">Actinophytocola algeriensis</name>
    <dbReference type="NCBI Taxonomy" id="1768010"/>
    <lineage>
        <taxon>Bacteria</taxon>
        <taxon>Bacillati</taxon>
        <taxon>Actinomycetota</taxon>
        <taxon>Actinomycetes</taxon>
        <taxon>Pseudonocardiales</taxon>
        <taxon>Pseudonocardiaceae</taxon>
    </lineage>
</organism>
<accession>A0A7W7VF50</accession>
<reference evidence="2 3" key="1">
    <citation type="submission" date="2020-08" db="EMBL/GenBank/DDBJ databases">
        <title>Genomic Encyclopedia of Type Strains, Phase III (KMG-III): the genomes of soil and plant-associated and newly described type strains.</title>
        <authorList>
            <person name="Whitman W."/>
        </authorList>
    </citation>
    <scope>NUCLEOTIDE SEQUENCE [LARGE SCALE GENOMIC DNA]</scope>
    <source>
        <strain evidence="2 3">CECT 8960</strain>
    </source>
</reference>
<dbReference type="Proteomes" id="UP000520767">
    <property type="component" value="Unassembled WGS sequence"/>
</dbReference>
<dbReference type="RefSeq" id="WP_184812089.1">
    <property type="nucleotide sequence ID" value="NZ_JACHJQ010000004.1"/>
</dbReference>
<dbReference type="InterPro" id="IPR011990">
    <property type="entry name" value="TPR-like_helical_dom_sf"/>
</dbReference>
<keyword evidence="1" id="KW-0175">Coiled coil</keyword>